<keyword evidence="1" id="KW-0597">Phosphoprotein</keyword>
<dbReference type="SMART" id="SM00448">
    <property type="entry name" value="REC"/>
    <property type="match status" value="1"/>
</dbReference>
<feature type="domain" description="HD-GYP" evidence="3">
    <location>
        <begin position="160"/>
        <end position="347"/>
    </location>
</feature>
<dbReference type="SMART" id="SM00471">
    <property type="entry name" value="HDc"/>
    <property type="match status" value="1"/>
</dbReference>
<dbReference type="PROSITE" id="PS51832">
    <property type="entry name" value="HD_GYP"/>
    <property type="match status" value="1"/>
</dbReference>
<dbReference type="SUPFAM" id="SSF109604">
    <property type="entry name" value="HD-domain/PDEase-like"/>
    <property type="match status" value="1"/>
</dbReference>
<sequence length="347" mass="39244">MPYPKILIADDDALVRDAVVKILELFGYQITAVPGGREALEILSDEYDAIILDINMPGMNGFETIQAITKRGLDIPVLFLTGAGTMEYAVKAISLGAYDFIAKPIDDIDLFEVKIKRAIEKRMFLIKEKSYKKNLEKEVKLKTKELAEKNILLEQYSHHLEVSTVNTIITLNTALEEKDQYTAGHTRRVTEYSQMICRAMDLSQAEISVVTRACQLHDIGKLVIDVSCIQKPGPLTDEEWTLVKKHPEVGENIIRPLSFLSREGTIVRHHHERLDGKGYPDGIYGDDIDLLTKIVTVADSYDAMTSKRAYKVNMAKEDAIEEMRKHCNTQFDPRVVETFIDILATRA</sequence>
<dbReference type="EMBL" id="JACNJZ010000138">
    <property type="protein sequence ID" value="MBC8318198.1"/>
    <property type="molecule type" value="Genomic_DNA"/>
</dbReference>
<dbReference type="CDD" id="cd00077">
    <property type="entry name" value="HDc"/>
    <property type="match status" value="1"/>
</dbReference>
<dbReference type="PANTHER" id="PTHR45228:SF4">
    <property type="entry name" value="LIPOPROTEIN"/>
    <property type="match status" value="1"/>
</dbReference>
<dbReference type="InterPro" id="IPR052020">
    <property type="entry name" value="Cyclic_di-GMP/3'3'-cGAMP_PDE"/>
</dbReference>
<dbReference type="InterPro" id="IPR001789">
    <property type="entry name" value="Sig_transdc_resp-reg_receiver"/>
</dbReference>
<evidence type="ECO:0000259" key="3">
    <source>
        <dbReference type="PROSITE" id="PS51832"/>
    </source>
</evidence>
<comment type="caution">
    <text evidence="4">The sequence shown here is derived from an EMBL/GenBank/DDBJ whole genome shotgun (WGS) entry which is preliminary data.</text>
</comment>
<dbReference type="SUPFAM" id="SSF52172">
    <property type="entry name" value="CheY-like"/>
    <property type="match status" value="1"/>
</dbReference>
<dbReference type="Pfam" id="PF13487">
    <property type="entry name" value="HD_5"/>
    <property type="match status" value="1"/>
</dbReference>
<dbReference type="PANTHER" id="PTHR45228">
    <property type="entry name" value="CYCLIC DI-GMP PHOSPHODIESTERASE TM_0186-RELATED"/>
    <property type="match status" value="1"/>
</dbReference>
<dbReference type="InterPro" id="IPR037522">
    <property type="entry name" value="HD_GYP_dom"/>
</dbReference>
<dbReference type="InterPro" id="IPR011006">
    <property type="entry name" value="CheY-like_superfamily"/>
</dbReference>
<dbReference type="AlphaFoldDB" id="A0A8J6NGS2"/>
<dbReference type="Proteomes" id="UP000614424">
    <property type="component" value="Unassembled WGS sequence"/>
</dbReference>
<feature type="domain" description="Response regulatory" evidence="2">
    <location>
        <begin position="5"/>
        <end position="118"/>
    </location>
</feature>
<evidence type="ECO:0000313" key="5">
    <source>
        <dbReference type="Proteomes" id="UP000614424"/>
    </source>
</evidence>
<proteinExistence type="predicted"/>
<dbReference type="Gene3D" id="1.10.3210.10">
    <property type="entry name" value="Hypothetical protein af1432"/>
    <property type="match status" value="1"/>
</dbReference>
<dbReference type="Gene3D" id="3.40.50.2300">
    <property type="match status" value="1"/>
</dbReference>
<evidence type="ECO:0000256" key="1">
    <source>
        <dbReference type="PROSITE-ProRule" id="PRU00169"/>
    </source>
</evidence>
<feature type="modified residue" description="4-aspartylphosphate" evidence="1">
    <location>
        <position position="53"/>
    </location>
</feature>
<dbReference type="InterPro" id="IPR003607">
    <property type="entry name" value="HD/PDEase_dom"/>
</dbReference>
<evidence type="ECO:0000259" key="2">
    <source>
        <dbReference type="PROSITE" id="PS50110"/>
    </source>
</evidence>
<evidence type="ECO:0000313" key="4">
    <source>
        <dbReference type="EMBL" id="MBC8318198.1"/>
    </source>
</evidence>
<reference evidence="4 5" key="1">
    <citation type="submission" date="2020-08" db="EMBL/GenBank/DDBJ databases">
        <title>Bridging the membrane lipid divide: bacteria of the FCB group superphylum have the potential to synthesize archaeal ether lipids.</title>
        <authorList>
            <person name="Villanueva L."/>
            <person name="Von Meijenfeldt F.A.B."/>
            <person name="Westbye A.B."/>
            <person name="Yadav S."/>
            <person name="Hopmans E.C."/>
            <person name="Dutilh B.E."/>
            <person name="Sinninghe Damste J.S."/>
        </authorList>
    </citation>
    <scope>NUCLEOTIDE SEQUENCE [LARGE SCALE GENOMIC DNA]</scope>
    <source>
        <strain evidence="4">NIOZ-UU47</strain>
    </source>
</reference>
<accession>A0A8J6NGS2</accession>
<dbReference type="Pfam" id="PF00072">
    <property type="entry name" value="Response_reg"/>
    <property type="match status" value="1"/>
</dbReference>
<protein>
    <submittedName>
        <fullName evidence="4">Response regulator</fullName>
    </submittedName>
</protein>
<dbReference type="GO" id="GO:0000160">
    <property type="term" value="P:phosphorelay signal transduction system"/>
    <property type="evidence" value="ECO:0007669"/>
    <property type="project" value="InterPro"/>
</dbReference>
<gene>
    <name evidence="4" type="ORF">H8E41_09850</name>
</gene>
<dbReference type="PROSITE" id="PS50110">
    <property type="entry name" value="RESPONSE_REGULATORY"/>
    <property type="match status" value="1"/>
</dbReference>
<organism evidence="4 5">
    <name type="scientific">Candidatus Desulfobia pelagia</name>
    <dbReference type="NCBI Taxonomy" id="2841692"/>
    <lineage>
        <taxon>Bacteria</taxon>
        <taxon>Pseudomonadati</taxon>
        <taxon>Thermodesulfobacteriota</taxon>
        <taxon>Desulfobulbia</taxon>
        <taxon>Desulfobulbales</taxon>
        <taxon>Desulfobulbaceae</taxon>
        <taxon>Candidatus Desulfobia</taxon>
    </lineage>
</organism>
<name>A0A8J6NGS2_9BACT</name>